<keyword evidence="2" id="KW-0645">Protease</keyword>
<feature type="domain" description="PDZ" evidence="4">
    <location>
        <begin position="215"/>
        <end position="288"/>
    </location>
</feature>
<dbReference type="EMBL" id="CP045119">
    <property type="protein sequence ID" value="QIN82216.1"/>
    <property type="molecule type" value="Genomic_DNA"/>
</dbReference>
<reference evidence="5 6" key="1">
    <citation type="submission" date="2019-10" db="EMBL/GenBank/DDBJ databases">
        <title>Rubrobacter sp nov SCSIO 52090 isolated from a deep-sea sediment in the South China Sea.</title>
        <authorList>
            <person name="Chen R.W."/>
        </authorList>
    </citation>
    <scope>NUCLEOTIDE SEQUENCE [LARGE SCALE GENOMIC DNA]</scope>
    <source>
        <strain evidence="5 6">SCSIO 52909</strain>
    </source>
</reference>
<dbReference type="PANTHER" id="PTHR43343:SF3">
    <property type="entry name" value="PROTEASE DO-LIKE 8, CHLOROPLASTIC"/>
    <property type="match status" value="1"/>
</dbReference>
<dbReference type="SUPFAM" id="SSF50494">
    <property type="entry name" value="Trypsin-like serine proteases"/>
    <property type="match status" value="1"/>
</dbReference>
<dbReference type="SMART" id="SM00228">
    <property type="entry name" value="PDZ"/>
    <property type="match status" value="1"/>
</dbReference>
<sequence>MESTQNTLAALSEGMADAVANAGRSIVRVHGRRRHPGSGVVYAPDLVLTAGHVLEREEDLSVETADGRTLPARLLGRDHSTDLAVLRVDNLGVEAATPAEGEARVGQISLAVASPGRGDGPRATFGIVSSVGGPIRTRRGPRLERYIQTDASPYPGLSGGPLVDVGGKVVGIMVAGWGRGAAFAVPVDLAWRVAGALQERGTVRRGYLGILSQPVRLPGGEKIDLTQKGGLLVVGVEDGSPAGRGGLMVGDIVATLDGQPVEDTDDLLVLLSGDRVGRAVPVKVVRGGEPQELEITVGERG</sequence>
<dbReference type="InterPro" id="IPR001940">
    <property type="entry name" value="Peptidase_S1C"/>
</dbReference>
<evidence type="ECO:0000256" key="3">
    <source>
        <dbReference type="ARBA" id="ARBA00022801"/>
    </source>
</evidence>
<organism evidence="5 6">
    <name type="scientific">Rubrobacter tropicus</name>
    <dbReference type="NCBI Taxonomy" id="2653851"/>
    <lineage>
        <taxon>Bacteria</taxon>
        <taxon>Bacillati</taxon>
        <taxon>Actinomycetota</taxon>
        <taxon>Rubrobacteria</taxon>
        <taxon>Rubrobacterales</taxon>
        <taxon>Rubrobacteraceae</taxon>
        <taxon>Rubrobacter</taxon>
    </lineage>
</organism>
<dbReference type="PANTHER" id="PTHR43343">
    <property type="entry name" value="PEPTIDASE S12"/>
    <property type="match status" value="1"/>
</dbReference>
<dbReference type="InterPro" id="IPR036034">
    <property type="entry name" value="PDZ_sf"/>
</dbReference>
<proteinExistence type="inferred from homology"/>
<dbReference type="Gene3D" id="2.30.42.10">
    <property type="match status" value="1"/>
</dbReference>
<evidence type="ECO:0000313" key="6">
    <source>
        <dbReference type="Proteomes" id="UP000501452"/>
    </source>
</evidence>
<dbReference type="Gene3D" id="2.40.10.10">
    <property type="entry name" value="Trypsin-like serine proteases"/>
    <property type="match status" value="2"/>
</dbReference>
<dbReference type="SUPFAM" id="SSF50156">
    <property type="entry name" value="PDZ domain-like"/>
    <property type="match status" value="1"/>
</dbReference>
<dbReference type="InterPro" id="IPR001478">
    <property type="entry name" value="PDZ"/>
</dbReference>
<dbReference type="AlphaFoldDB" id="A0A6G8Q6X3"/>
<evidence type="ECO:0000256" key="1">
    <source>
        <dbReference type="ARBA" id="ARBA00010541"/>
    </source>
</evidence>
<dbReference type="InterPro" id="IPR009003">
    <property type="entry name" value="Peptidase_S1_PA"/>
</dbReference>
<evidence type="ECO:0000313" key="5">
    <source>
        <dbReference type="EMBL" id="QIN82216.1"/>
    </source>
</evidence>
<dbReference type="Proteomes" id="UP000501452">
    <property type="component" value="Chromosome"/>
</dbReference>
<dbReference type="RefSeq" id="WP_166174346.1">
    <property type="nucleotide sequence ID" value="NZ_CP045119.1"/>
</dbReference>
<gene>
    <name evidence="5" type="ORF">GBA63_05815</name>
</gene>
<keyword evidence="3" id="KW-0378">Hydrolase</keyword>
<dbReference type="GO" id="GO:0004252">
    <property type="term" value="F:serine-type endopeptidase activity"/>
    <property type="evidence" value="ECO:0007669"/>
    <property type="project" value="InterPro"/>
</dbReference>
<dbReference type="KEGG" id="rub:GBA63_05815"/>
<dbReference type="InterPro" id="IPR043504">
    <property type="entry name" value="Peptidase_S1_PA_chymotrypsin"/>
</dbReference>
<dbReference type="Pfam" id="PF13365">
    <property type="entry name" value="Trypsin_2"/>
    <property type="match status" value="1"/>
</dbReference>
<evidence type="ECO:0000256" key="2">
    <source>
        <dbReference type="ARBA" id="ARBA00022670"/>
    </source>
</evidence>
<dbReference type="PRINTS" id="PR00834">
    <property type="entry name" value="PROTEASES2C"/>
</dbReference>
<dbReference type="PROSITE" id="PS50106">
    <property type="entry name" value="PDZ"/>
    <property type="match status" value="1"/>
</dbReference>
<dbReference type="InterPro" id="IPR051201">
    <property type="entry name" value="Chloro_Bact_Ser_Proteases"/>
</dbReference>
<comment type="similarity">
    <text evidence="1">Belongs to the peptidase S1C family.</text>
</comment>
<accession>A0A6G8Q6X3</accession>
<name>A0A6G8Q6X3_9ACTN</name>
<keyword evidence="6" id="KW-1185">Reference proteome</keyword>
<protein>
    <submittedName>
        <fullName evidence="5">PDZ domain-containing protein</fullName>
    </submittedName>
</protein>
<evidence type="ECO:0000259" key="4">
    <source>
        <dbReference type="PROSITE" id="PS50106"/>
    </source>
</evidence>
<dbReference type="GO" id="GO:0006508">
    <property type="term" value="P:proteolysis"/>
    <property type="evidence" value="ECO:0007669"/>
    <property type="project" value="UniProtKB-KW"/>
</dbReference>
<dbReference type="Pfam" id="PF13180">
    <property type="entry name" value="PDZ_2"/>
    <property type="match status" value="1"/>
</dbReference>